<dbReference type="Proteomes" id="UP000095553">
    <property type="component" value="Unassembled WGS sequence"/>
</dbReference>
<accession>A0A173SC51</accession>
<evidence type="ECO:0000313" key="1">
    <source>
        <dbReference type="EMBL" id="CUM88124.1"/>
    </source>
</evidence>
<protein>
    <submittedName>
        <fullName evidence="1">Uncharacterized protein</fullName>
    </submittedName>
</protein>
<reference evidence="1 2" key="1">
    <citation type="submission" date="2015-09" db="EMBL/GenBank/DDBJ databases">
        <authorList>
            <consortium name="Pathogen Informatics"/>
        </authorList>
    </citation>
    <scope>NUCLEOTIDE SEQUENCE [LARGE SCALE GENOMIC DNA]</scope>
    <source>
        <strain evidence="1 2">2789STDY5834959</strain>
    </source>
</reference>
<name>A0A173SC51_ANAHA</name>
<sequence>MFGYVGRKDYSLNGLLDCYKKLPLNEEKLCCYGMRLFSVSNLADSIGDNRFSSEVDRELLEDAVKLGYKYCNALFELKNTPKDLVYWRMKVLDSLYCNIDLISDDSELIALYRLTNSWIKEYIENDREYNRLETLRSYNYEIISRISSSEIREKLMAKGLYDKAEHKDFSVETGRDYNLEIINLLKEDGYNEKAEGVILTQIDKREIGLHKLIMEAGDIIAQKHMEEYVNRCVVKFILSESKYGYIGSGISDVFERYYEMFNDNTWNLLFENIVTRFAESDYGIIASLWGDFTIFSIYYLSRIDKDKIKALFDCLCKTHESLSSANGRVKIKEEKLILDENITSLSDMVNFQLNI</sequence>
<proteinExistence type="predicted"/>
<organism evidence="1 2">
    <name type="scientific">Anaerostipes hadrus</name>
    <dbReference type="NCBI Taxonomy" id="649756"/>
    <lineage>
        <taxon>Bacteria</taxon>
        <taxon>Bacillati</taxon>
        <taxon>Bacillota</taxon>
        <taxon>Clostridia</taxon>
        <taxon>Lachnospirales</taxon>
        <taxon>Lachnospiraceae</taxon>
        <taxon>Anaerostipes</taxon>
    </lineage>
</organism>
<evidence type="ECO:0000313" key="2">
    <source>
        <dbReference type="Proteomes" id="UP000095553"/>
    </source>
</evidence>
<gene>
    <name evidence="1" type="ORF">ERS852571_01146</name>
</gene>
<dbReference type="EMBL" id="CYXY01000005">
    <property type="protein sequence ID" value="CUM88124.1"/>
    <property type="molecule type" value="Genomic_DNA"/>
</dbReference>
<dbReference type="AlphaFoldDB" id="A0A173SC51"/>